<protein>
    <submittedName>
        <fullName evidence="2">Uncharacterized protein</fullName>
    </submittedName>
</protein>
<gene>
    <name evidence="2" type="ORF">BaRGS_00003112</name>
</gene>
<proteinExistence type="predicted"/>
<evidence type="ECO:0000256" key="1">
    <source>
        <dbReference type="SAM" id="MobiDB-lite"/>
    </source>
</evidence>
<evidence type="ECO:0000313" key="3">
    <source>
        <dbReference type="Proteomes" id="UP001519460"/>
    </source>
</evidence>
<keyword evidence="3" id="KW-1185">Reference proteome</keyword>
<dbReference type="Proteomes" id="UP001519460">
    <property type="component" value="Unassembled WGS sequence"/>
</dbReference>
<name>A0ABD0M283_9CAEN</name>
<feature type="non-terminal residue" evidence="2">
    <location>
        <position position="71"/>
    </location>
</feature>
<feature type="region of interest" description="Disordered" evidence="1">
    <location>
        <begin position="26"/>
        <end position="71"/>
    </location>
</feature>
<feature type="compositionally biased region" description="Low complexity" evidence="1">
    <location>
        <begin position="26"/>
        <end position="52"/>
    </location>
</feature>
<feature type="compositionally biased region" description="Basic and acidic residues" evidence="1">
    <location>
        <begin position="56"/>
        <end position="71"/>
    </location>
</feature>
<dbReference type="AlphaFoldDB" id="A0ABD0M283"/>
<dbReference type="EMBL" id="JACVVK020000009">
    <property type="protein sequence ID" value="KAK7505841.1"/>
    <property type="molecule type" value="Genomic_DNA"/>
</dbReference>
<evidence type="ECO:0000313" key="2">
    <source>
        <dbReference type="EMBL" id="KAK7505841.1"/>
    </source>
</evidence>
<reference evidence="2 3" key="1">
    <citation type="journal article" date="2023" name="Sci. Data">
        <title>Genome assembly of the Korean intertidal mud-creeper Batillaria attramentaria.</title>
        <authorList>
            <person name="Patra A.K."/>
            <person name="Ho P.T."/>
            <person name="Jun S."/>
            <person name="Lee S.J."/>
            <person name="Kim Y."/>
            <person name="Won Y.J."/>
        </authorList>
    </citation>
    <scope>NUCLEOTIDE SEQUENCE [LARGE SCALE GENOMIC DNA]</scope>
    <source>
        <strain evidence="2">Wonlab-2016</strain>
    </source>
</reference>
<comment type="caution">
    <text evidence="2">The sequence shown here is derived from an EMBL/GenBank/DDBJ whole genome shotgun (WGS) entry which is preliminary data.</text>
</comment>
<sequence>MSLEKVMDKNAAGFVGWWDDAVTTASLPSTTTTTQTTPAATTTTTAGQSDPATEGRQSHHTQDLGSRRQED</sequence>
<accession>A0ABD0M283</accession>
<organism evidence="2 3">
    <name type="scientific">Batillaria attramentaria</name>
    <dbReference type="NCBI Taxonomy" id="370345"/>
    <lineage>
        <taxon>Eukaryota</taxon>
        <taxon>Metazoa</taxon>
        <taxon>Spiralia</taxon>
        <taxon>Lophotrochozoa</taxon>
        <taxon>Mollusca</taxon>
        <taxon>Gastropoda</taxon>
        <taxon>Caenogastropoda</taxon>
        <taxon>Sorbeoconcha</taxon>
        <taxon>Cerithioidea</taxon>
        <taxon>Batillariidae</taxon>
        <taxon>Batillaria</taxon>
    </lineage>
</organism>